<keyword evidence="1" id="KW-0812">Transmembrane</keyword>
<organism evidence="2 5">
    <name type="scientific">Natrinema hispanicum</name>
    <dbReference type="NCBI Taxonomy" id="392421"/>
    <lineage>
        <taxon>Archaea</taxon>
        <taxon>Methanobacteriati</taxon>
        <taxon>Methanobacteriota</taxon>
        <taxon>Stenosarchaea group</taxon>
        <taxon>Halobacteria</taxon>
        <taxon>Halobacteriales</taxon>
        <taxon>Natrialbaceae</taxon>
        <taxon>Natrinema</taxon>
    </lineage>
</organism>
<dbReference type="RefSeq" id="WP_092930371.1">
    <property type="nucleotide sequence ID" value="NZ_FMZP01000003.1"/>
</dbReference>
<evidence type="ECO:0000313" key="3">
    <source>
        <dbReference type="EMBL" id="SET01544.1"/>
    </source>
</evidence>
<evidence type="ECO:0000256" key="1">
    <source>
        <dbReference type="SAM" id="Phobius"/>
    </source>
</evidence>
<feature type="transmembrane region" description="Helical" evidence="1">
    <location>
        <begin position="40"/>
        <end position="62"/>
    </location>
</feature>
<proteinExistence type="predicted"/>
<name>A0A1G6L829_9EURY</name>
<feature type="transmembrane region" description="Helical" evidence="1">
    <location>
        <begin position="9"/>
        <end position="28"/>
    </location>
</feature>
<protein>
    <submittedName>
        <fullName evidence="2">Uncharacterized protein</fullName>
    </submittedName>
</protein>
<accession>A0A1G6L829</accession>
<dbReference type="InterPro" id="IPR055956">
    <property type="entry name" value="DUF7534"/>
</dbReference>
<evidence type="ECO:0000313" key="5">
    <source>
        <dbReference type="Proteomes" id="UP000324021"/>
    </source>
</evidence>
<keyword evidence="1" id="KW-0472">Membrane</keyword>
<dbReference type="AlphaFoldDB" id="A0A1G6L829"/>
<evidence type="ECO:0000313" key="4">
    <source>
        <dbReference type="Proteomes" id="UP000199320"/>
    </source>
</evidence>
<reference evidence="3" key="2">
    <citation type="submission" date="2016-10" db="EMBL/GenBank/DDBJ databases">
        <authorList>
            <person name="de Groot N.N."/>
        </authorList>
    </citation>
    <scope>NUCLEOTIDE SEQUENCE [LARGE SCALE GENOMIC DNA]</scope>
    <source>
        <strain evidence="3">CDM_6</strain>
    </source>
</reference>
<reference evidence="4 5" key="1">
    <citation type="submission" date="2016-10" db="EMBL/GenBank/DDBJ databases">
        <authorList>
            <person name="Varghese N."/>
            <person name="Submissions S."/>
        </authorList>
    </citation>
    <scope>NUCLEOTIDE SEQUENCE [LARGE SCALE GENOMIC DNA]</scope>
    <source>
        <strain evidence="2 5">CDM_1</strain>
        <strain evidence="4">CDM_6</strain>
    </source>
</reference>
<dbReference type="Proteomes" id="UP000324021">
    <property type="component" value="Unassembled WGS sequence"/>
</dbReference>
<dbReference type="Proteomes" id="UP000199320">
    <property type="component" value="Unassembled WGS sequence"/>
</dbReference>
<dbReference type="EMBL" id="FMZP01000003">
    <property type="protein sequence ID" value="SDC38915.1"/>
    <property type="molecule type" value="Genomic_DNA"/>
</dbReference>
<gene>
    <name evidence="3" type="ORF">SAMN04488694_10397</name>
    <name evidence="2" type="ORF">SAMN05192552_1003211</name>
</gene>
<keyword evidence="4" id="KW-1185">Reference proteome</keyword>
<keyword evidence="1" id="KW-1133">Transmembrane helix</keyword>
<sequence>MDLHTLGRFLVTLIVSSAVANLIAGLVSPPDPYTQLLYTLPLLVLALVFSYLWTYTAVFDALERRV</sequence>
<dbReference type="EMBL" id="FOIC01000003">
    <property type="protein sequence ID" value="SET01544.1"/>
    <property type="molecule type" value="Genomic_DNA"/>
</dbReference>
<dbReference type="Pfam" id="PF24378">
    <property type="entry name" value="DUF7534"/>
    <property type="match status" value="1"/>
</dbReference>
<evidence type="ECO:0000313" key="2">
    <source>
        <dbReference type="EMBL" id="SDC38915.1"/>
    </source>
</evidence>